<dbReference type="PANTHER" id="PTHR42716">
    <property type="entry name" value="L-ASPARTATE OXIDASE"/>
    <property type="match status" value="1"/>
</dbReference>
<dbReference type="Gene3D" id="3.90.700.10">
    <property type="entry name" value="Succinate dehydrogenase/fumarate reductase flavoprotein, catalytic domain"/>
    <property type="match status" value="1"/>
</dbReference>
<dbReference type="Pfam" id="PF02910">
    <property type="entry name" value="Succ_DH_flav_C"/>
    <property type="match status" value="1"/>
</dbReference>
<dbReference type="SUPFAM" id="SSF51905">
    <property type="entry name" value="FAD/NAD(P)-binding domain"/>
    <property type="match status" value="1"/>
</dbReference>
<dbReference type="EC" id="1.4.3.16" evidence="4"/>
<dbReference type="InterPro" id="IPR003953">
    <property type="entry name" value="FAD-dep_OxRdtase_2_FAD-bd"/>
</dbReference>
<dbReference type="EMBL" id="QAOT01000002">
    <property type="protein sequence ID" value="PTR20352.1"/>
    <property type="molecule type" value="Genomic_DNA"/>
</dbReference>
<evidence type="ECO:0000256" key="9">
    <source>
        <dbReference type="ARBA" id="ARBA00048305"/>
    </source>
</evidence>
<evidence type="ECO:0000256" key="3">
    <source>
        <dbReference type="ARBA" id="ARBA00008562"/>
    </source>
</evidence>
<sequence>MSLALDRAETRETDVLVIGAGAAGLRAALAAREAGARVLLANKGRIGVSGATAVGLASSAGFAIPDGAGDPLDNPDVHYDDIMTAAQGCADPRLVRILVDEAASAGADLDRWRVPFITDQATGRPLIAQGDFASRPRNRKIYHHGKPIAVALRRECAKAGVEFIEHAMVLTLHTSDEGAEGALLMTKDGTLVDIRARVVVVTTGGAGQLFRYSLMPADITGDGYALGYRAGARMSNMEFMQAGFGTIKPALNIIMAWFWAVNPRFTDRFGNDVIEPHLPPGVSFADAVKDKARHYPFSASDRSRWIEIAARLAIDAGRATDLDGFYLDLRHVDGSKLTEKGYSQLWAVSRQWLLRKNMDITKEPLHVGLMGHAINGGMIIDEGARTTVPGLLAAGEAATGPYGADRLGGNMLLNCLVFGNRAGLAAAEAARARAGGRGAEARLADALAGLRRRSEGQGAPIRRSHEAIKKTMSDNALIIRTEQGLKMAEEVLMAEHERLDAGAYAARTVRDLWRVYEAENLVDVGLMMVTAAAMRDETRGSHYRADAPEKKPHWDRSIVIDRRDGLPALSVEKLGPAEAA</sequence>
<dbReference type="Gene3D" id="3.50.50.60">
    <property type="entry name" value="FAD/NAD(P)-binding domain"/>
    <property type="match status" value="1"/>
</dbReference>
<organism evidence="12 13">
    <name type="scientific">Cereibacter azotoformans</name>
    <dbReference type="NCBI Taxonomy" id="43057"/>
    <lineage>
        <taxon>Bacteria</taxon>
        <taxon>Pseudomonadati</taxon>
        <taxon>Pseudomonadota</taxon>
        <taxon>Alphaproteobacteria</taxon>
        <taxon>Rhodobacterales</taxon>
        <taxon>Paracoccaceae</taxon>
        <taxon>Cereibacter</taxon>
    </lineage>
</organism>
<dbReference type="GO" id="GO:0008734">
    <property type="term" value="F:L-aspartate oxidase activity"/>
    <property type="evidence" value="ECO:0007669"/>
    <property type="project" value="UniProtKB-EC"/>
</dbReference>
<evidence type="ECO:0000313" key="12">
    <source>
        <dbReference type="EMBL" id="PTR20352.1"/>
    </source>
</evidence>
<dbReference type="RefSeq" id="WP_108220197.1">
    <property type="nucleotide sequence ID" value="NZ_CP090021.1"/>
</dbReference>
<keyword evidence="7" id="KW-0274">FAD</keyword>
<evidence type="ECO:0000256" key="4">
    <source>
        <dbReference type="ARBA" id="ARBA00012173"/>
    </source>
</evidence>
<evidence type="ECO:0000256" key="2">
    <source>
        <dbReference type="ARBA" id="ARBA00004950"/>
    </source>
</evidence>
<evidence type="ECO:0000313" key="13">
    <source>
        <dbReference type="Proteomes" id="UP000244060"/>
    </source>
</evidence>
<dbReference type="OrthoDB" id="9806724at2"/>
<dbReference type="InterPro" id="IPR027477">
    <property type="entry name" value="Succ_DH/fumarate_Rdtase_cat_sf"/>
</dbReference>
<dbReference type="Gene3D" id="1.20.58.100">
    <property type="entry name" value="Fumarate reductase/succinate dehydrogenase flavoprotein-like, C-terminal domain"/>
    <property type="match status" value="1"/>
</dbReference>
<keyword evidence="8" id="KW-0560">Oxidoreductase</keyword>
<evidence type="ECO:0000259" key="10">
    <source>
        <dbReference type="Pfam" id="PF00890"/>
    </source>
</evidence>
<name>A0A2T5KDC1_9RHOB</name>
<dbReference type="InterPro" id="IPR005288">
    <property type="entry name" value="NadB"/>
</dbReference>
<dbReference type="InterPro" id="IPR015939">
    <property type="entry name" value="Fum_Rdtase/Succ_DH_flav-like_C"/>
</dbReference>
<protein>
    <recommendedName>
        <fullName evidence="4">L-aspartate oxidase</fullName>
        <ecNumber evidence="4">1.4.3.16</ecNumber>
    </recommendedName>
</protein>
<comment type="caution">
    <text evidence="12">The sequence shown here is derived from an EMBL/GenBank/DDBJ whole genome shotgun (WGS) entry which is preliminary data.</text>
</comment>
<dbReference type="AlphaFoldDB" id="A0A2T5KDC1"/>
<keyword evidence="5" id="KW-0285">Flavoprotein</keyword>
<evidence type="ECO:0000256" key="5">
    <source>
        <dbReference type="ARBA" id="ARBA00022630"/>
    </source>
</evidence>
<accession>A0A2T5KDC1</accession>
<reference evidence="12 13" key="1">
    <citation type="submission" date="2018-04" db="EMBL/GenBank/DDBJ databases">
        <title>Genomic Encyclopedia of Type Strains, Phase III (KMG-III): the genomes of soil and plant-associated and newly described type strains.</title>
        <authorList>
            <person name="Whitman W."/>
        </authorList>
    </citation>
    <scope>NUCLEOTIDE SEQUENCE [LARGE SCALE GENOMIC DNA]</scope>
    <source>
        <strain evidence="12 13">KA25</strain>
    </source>
</reference>
<comment type="catalytic activity">
    <reaction evidence="9">
        <text>L-aspartate + O2 = iminosuccinate + H2O2</text>
        <dbReference type="Rhea" id="RHEA:25876"/>
        <dbReference type="ChEBI" id="CHEBI:15379"/>
        <dbReference type="ChEBI" id="CHEBI:16240"/>
        <dbReference type="ChEBI" id="CHEBI:29991"/>
        <dbReference type="ChEBI" id="CHEBI:77875"/>
        <dbReference type="EC" id="1.4.3.16"/>
    </reaction>
    <physiologicalReaction direction="left-to-right" evidence="9">
        <dbReference type="Rhea" id="RHEA:25877"/>
    </physiologicalReaction>
</comment>
<evidence type="ECO:0000259" key="11">
    <source>
        <dbReference type="Pfam" id="PF02910"/>
    </source>
</evidence>
<keyword evidence="13" id="KW-1185">Reference proteome</keyword>
<evidence type="ECO:0000256" key="7">
    <source>
        <dbReference type="ARBA" id="ARBA00022827"/>
    </source>
</evidence>
<dbReference type="InterPro" id="IPR036188">
    <property type="entry name" value="FAD/NAD-bd_sf"/>
</dbReference>
<evidence type="ECO:0000256" key="6">
    <source>
        <dbReference type="ARBA" id="ARBA00022642"/>
    </source>
</evidence>
<evidence type="ECO:0000256" key="1">
    <source>
        <dbReference type="ARBA" id="ARBA00001974"/>
    </source>
</evidence>
<dbReference type="Proteomes" id="UP000244060">
    <property type="component" value="Unassembled WGS sequence"/>
</dbReference>
<dbReference type="PRINTS" id="PR00368">
    <property type="entry name" value="FADPNR"/>
</dbReference>
<feature type="domain" description="FAD-dependent oxidoreductase 2 FAD-binding" evidence="10">
    <location>
        <begin position="14"/>
        <end position="412"/>
    </location>
</feature>
<dbReference type="PIRSF" id="PIRSF000171">
    <property type="entry name" value="SDHA_APRA_LASPO"/>
    <property type="match status" value="1"/>
</dbReference>
<comment type="similarity">
    <text evidence="3">Belongs to the FAD-dependent oxidoreductase 2 family. NadB subfamily.</text>
</comment>
<evidence type="ECO:0000256" key="8">
    <source>
        <dbReference type="ARBA" id="ARBA00023002"/>
    </source>
</evidence>
<dbReference type="SUPFAM" id="SSF46977">
    <property type="entry name" value="Succinate dehydrogenase/fumarate reductase flavoprotein C-terminal domain"/>
    <property type="match status" value="1"/>
</dbReference>
<dbReference type="Pfam" id="PF00890">
    <property type="entry name" value="FAD_binding_2"/>
    <property type="match status" value="1"/>
</dbReference>
<proteinExistence type="inferred from homology"/>
<gene>
    <name evidence="12" type="ORF">C8J28_102117</name>
</gene>
<dbReference type="InterPro" id="IPR037099">
    <property type="entry name" value="Fum_R/Succ_DH_flav-like_C_sf"/>
</dbReference>
<comment type="pathway">
    <text evidence="2">Cofactor biosynthesis; NAD(+) biosynthesis; iminoaspartate from L-aspartate (oxidase route): step 1/1.</text>
</comment>
<dbReference type="GO" id="GO:0034628">
    <property type="term" value="P:'de novo' NAD+ biosynthetic process from L-aspartate"/>
    <property type="evidence" value="ECO:0007669"/>
    <property type="project" value="TreeGrafter"/>
</dbReference>
<dbReference type="PANTHER" id="PTHR42716:SF2">
    <property type="entry name" value="L-ASPARTATE OXIDASE, CHLOROPLASTIC"/>
    <property type="match status" value="1"/>
</dbReference>
<keyword evidence="6" id="KW-0662">Pyridine nucleotide biosynthesis</keyword>
<comment type="cofactor">
    <cofactor evidence="1">
        <name>FAD</name>
        <dbReference type="ChEBI" id="CHEBI:57692"/>
    </cofactor>
</comment>
<feature type="domain" description="Fumarate reductase/succinate dehydrogenase flavoprotein-like C-terminal" evidence="11">
    <location>
        <begin position="465"/>
        <end position="570"/>
    </location>
</feature>